<keyword evidence="5" id="KW-0539">Nucleus</keyword>
<protein>
    <submittedName>
        <fullName evidence="7">Fungal-specific transcription factor domain-containing protein</fullName>
    </submittedName>
</protein>
<dbReference type="GeneID" id="70246536"/>
<dbReference type="Pfam" id="PF00172">
    <property type="entry name" value="Zn_clus"/>
    <property type="match status" value="1"/>
</dbReference>
<evidence type="ECO:0000313" key="7">
    <source>
        <dbReference type="EMBL" id="KAH8697960.1"/>
    </source>
</evidence>
<reference evidence="7" key="1">
    <citation type="submission" date="2021-12" db="EMBL/GenBank/DDBJ databases">
        <title>Convergent genome expansion in fungi linked to evolution of root-endophyte symbiosis.</title>
        <authorList>
            <consortium name="DOE Joint Genome Institute"/>
            <person name="Ke Y.-H."/>
            <person name="Bonito G."/>
            <person name="Liao H.-L."/>
            <person name="Looney B."/>
            <person name="Rojas-Flechas A."/>
            <person name="Nash J."/>
            <person name="Hameed K."/>
            <person name="Schadt C."/>
            <person name="Martin F."/>
            <person name="Crous P.W."/>
            <person name="Miettinen O."/>
            <person name="Magnuson J.K."/>
            <person name="Labbe J."/>
            <person name="Jacobson D."/>
            <person name="Doktycz M.J."/>
            <person name="Veneault-Fourrey C."/>
            <person name="Kuo A."/>
            <person name="Mondo S."/>
            <person name="Calhoun S."/>
            <person name="Riley R."/>
            <person name="Ohm R."/>
            <person name="LaButti K."/>
            <person name="Andreopoulos B."/>
            <person name="Pangilinan J."/>
            <person name="Nolan M."/>
            <person name="Tritt A."/>
            <person name="Clum A."/>
            <person name="Lipzen A."/>
            <person name="Daum C."/>
            <person name="Barry K."/>
            <person name="Grigoriev I.V."/>
            <person name="Vilgalys R."/>
        </authorList>
    </citation>
    <scope>NUCLEOTIDE SEQUENCE</scope>
    <source>
        <strain evidence="7">PMI_201</strain>
    </source>
</reference>
<dbReference type="InterPro" id="IPR036864">
    <property type="entry name" value="Zn2-C6_fun-type_DNA-bd_sf"/>
</dbReference>
<dbReference type="SUPFAM" id="SSF57701">
    <property type="entry name" value="Zn2/Cys6 DNA-binding domain"/>
    <property type="match status" value="1"/>
</dbReference>
<dbReference type="GO" id="GO:0008270">
    <property type="term" value="F:zinc ion binding"/>
    <property type="evidence" value="ECO:0007669"/>
    <property type="project" value="InterPro"/>
</dbReference>
<dbReference type="PROSITE" id="PS00463">
    <property type="entry name" value="ZN2_CY6_FUNGAL_1"/>
    <property type="match status" value="1"/>
</dbReference>
<keyword evidence="1" id="KW-0479">Metal-binding</keyword>
<dbReference type="PROSITE" id="PS50048">
    <property type="entry name" value="ZN2_CY6_FUNGAL_2"/>
    <property type="match status" value="1"/>
</dbReference>
<organism evidence="7 8">
    <name type="scientific">Talaromyces proteolyticus</name>
    <dbReference type="NCBI Taxonomy" id="1131652"/>
    <lineage>
        <taxon>Eukaryota</taxon>
        <taxon>Fungi</taxon>
        <taxon>Dikarya</taxon>
        <taxon>Ascomycota</taxon>
        <taxon>Pezizomycotina</taxon>
        <taxon>Eurotiomycetes</taxon>
        <taxon>Eurotiomycetidae</taxon>
        <taxon>Eurotiales</taxon>
        <taxon>Trichocomaceae</taxon>
        <taxon>Talaromyces</taxon>
        <taxon>Talaromyces sect. Bacilispori</taxon>
    </lineage>
</organism>
<keyword evidence="8" id="KW-1185">Reference proteome</keyword>
<dbReference type="RefSeq" id="XP_046072661.1">
    <property type="nucleotide sequence ID" value="XM_046216249.1"/>
</dbReference>
<evidence type="ECO:0000259" key="6">
    <source>
        <dbReference type="PROSITE" id="PS50048"/>
    </source>
</evidence>
<dbReference type="PANTHER" id="PTHR47425">
    <property type="entry name" value="FARB-RELATED"/>
    <property type="match status" value="1"/>
</dbReference>
<evidence type="ECO:0000256" key="4">
    <source>
        <dbReference type="ARBA" id="ARBA00023163"/>
    </source>
</evidence>
<dbReference type="PANTHER" id="PTHR47425:SF2">
    <property type="entry name" value="FARB-RELATED"/>
    <property type="match status" value="1"/>
</dbReference>
<name>A0AAD4KVX1_9EURO</name>
<sequence length="672" mass="75968">MPHSGIKRVRGACSTCRHRKIRCDAAILNGPCTNCRRNGLLCDPAKAPKSDLPKGSSSISLAADLTPHICAIQASRGRGHQPFTNYRFIATPKVQGLCPEDMVCLKAQKSLYLPNPSILESFLHHYFLYVHPSMPVVDEAQFWGIYQQDEEQPSSTQQISLLLLQAMLFAASSYIPIELSRSLGYDSIAATRKSLYRSAKALYDFDTESNSVDIARSALLLTYHNSSVNQLTNSTWLSIAILHARTINAHTYATQNQTRSQVYTLKRIWWSCIVRDRIVAIGMRRPLQITKEQFDSSQTIIQHTDFEEELCRSKVYDKQTKQKLCDIFIAQCQLAVAMTDSVSILYPPFKNKSTLSIDDINQELAMCVHSINSLKIWELSYLMPIEESLVNAHATVKLYTHLTSLYHQSTRVALCHYMAPLLFLRHESRWYTSYIISINQIKSELVDAVATVTAKVREVCTACNVSKGQLPLSILMNTILPAFLLRLNMQLCSSTPSFYGEYPSSISPYSYEDNQSLKCYLQIIDTCNVRYDTSYIAHWFDQLLRMATAVKVRMLAVQKRFPEQLPRLTGSFIDLLEYQPMTYLSLATAIDGLFATANVTIETAQVLSTFQRGVILESEHQIMISNDPTNYELPNSRSELSTRVSSNKEGDFDVAQKQDYIQLVQDLPILGG</sequence>
<dbReference type="Gene3D" id="4.10.240.10">
    <property type="entry name" value="Zn(2)-C6 fungal-type DNA-binding domain"/>
    <property type="match status" value="1"/>
</dbReference>
<dbReference type="CDD" id="cd00067">
    <property type="entry name" value="GAL4"/>
    <property type="match status" value="1"/>
</dbReference>
<evidence type="ECO:0000256" key="1">
    <source>
        <dbReference type="ARBA" id="ARBA00022723"/>
    </source>
</evidence>
<keyword evidence="3" id="KW-0238">DNA-binding</keyword>
<dbReference type="InterPro" id="IPR001138">
    <property type="entry name" value="Zn2Cys6_DnaBD"/>
</dbReference>
<dbReference type="GO" id="GO:0006351">
    <property type="term" value="P:DNA-templated transcription"/>
    <property type="evidence" value="ECO:0007669"/>
    <property type="project" value="InterPro"/>
</dbReference>
<dbReference type="SMART" id="SM00066">
    <property type="entry name" value="GAL4"/>
    <property type="match status" value="1"/>
</dbReference>
<dbReference type="Proteomes" id="UP001201262">
    <property type="component" value="Unassembled WGS sequence"/>
</dbReference>
<dbReference type="GO" id="GO:0000981">
    <property type="term" value="F:DNA-binding transcription factor activity, RNA polymerase II-specific"/>
    <property type="evidence" value="ECO:0007669"/>
    <property type="project" value="InterPro"/>
</dbReference>
<accession>A0AAD4KVX1</accession>
<keyword evidence="2" id="KW-0805">Transcription regulation</keyword>
<dbReference type="InterPro" id="IPR007219">
    <property type="entry name" value="XnlR_reg_dom"/>
</dbReference>
<proteinExistence type="predicted"/>
<dbReference type="AlphaFoldDB" id="A0AAD4KVX1"/>
<comment type="caution">
    <text evidence="7">The sequence shown here is derived from an EMBL/GenBank/DDBJ whole genome shotgun (WGS) entry which is preliminary data.</text>
</comment>
<gene>
    <name evidence="7" type="ORF">BGW36DRAFT_379743</name>
</gene>
<keyword evidence="4" id="KW-0804">Transcription</keyword>
<dbReference type="Pfam" id="PF04082">
    <property type="entry name" value="Fungal_trans"/>
    <property type="match status" value="1"/>
</dbReference>
<evidence type="ECO:0000256" key="3">
    <source>
        <dbReference type="ARBA" id="ARBA00023125"/>
    </source>
</evidence>
<evidence type="ECO:0000313" key="8">
    <source>
        <dbReference type="Proteomes" id="UP001201262"/>
    </source>
</evidence>
<dbReference type="CDD" id="cd12148">
    <property type="entry name" value="fungal_TF_MHR"/>
    <property type="match status" value="1"/>
</dbReference>
<dbReference type="EMBL" id="JAJTJA010000006">
    <property type="protein sequence ID" value="KAH8697960.1"/>
    <property type="molecule type" value="Genomic_DNA"/>
</dbReference>
<evidence type="ECO:0000256" key="2">
    <source>
        <dbReference type="ARBA" id="ARBA00023015"/>
    </source>
</evidence>
<dbReference type="InterPro" id="IPR052761">
    <property type="entry name" value="Fungal_Detox/Toxin_TFs"/>
</dbReference>
<dbReference type="GO" id="GO:0003677">
    <property type="term" value="F:DNA binding"/>
    <property type="evidence" value="ECO:0007669"/>
    <property type="project" value="UniProtKB-KW"/>
</dbReference>
<evidence type="ECO:0000256" key="5">
    <source>
        <dbReference type="ARBA" id="ARBA00023242"/>
    </source>
</evidence>
<feature type="domain" description="Zn(2)-C6 fungal-type" evidence="6">
    <location>
        <begin position="12"/>
        <end position="42"/>
    </location>
</feature>